<feature type="transmembrane region" description="Helical" evidence="1">
    <location>
        <begin position="12"/>
        <end position="31"/>
    </location>
</feature>
<evidence type="ECO:0000313" key="4">
    <source>
        <dbReference type="Proteomes" id="UP000675409"/>
    </source>
</evidence>
<feature type="transmembrane region" description="Helical" evidence="1">
    <location>
        <begin position="43"/>
        <end position="67"/>
    </location>
</feature>
<evidence type="ECO:0000256" key="1">
    <source>
        <dbReference type="PROSITE-ProRule" id="PRU00244"/>
    </source>
</evidence>
<sequence length="277" mass="28262">MIDHFTYGALTPILSFVLSCTGCAVGLSLTARARVATGSARTVWLLLGALAIGGTGIWVMHFVAMLGFSVAGAEIRYDVPMTIASMLLAVAVVAVGLFLVHSETGGARALVAGGTIAGLGIAVMHYMGMAAMHVGVDIAYDPRLVVTSVAIGIAAATAALCLSMRVRGAGAGAAATVVMGLAVSGMHYTGMAAMRVTSYHPGAPITDLPVGLPATQLLVPLMTGIVVSTLALLIVAAAWPSAGEMETQAEFDAWAQRQRARQRGARSLSEADGPEGR</sequence>
<dbReference type="PROSITE" id="PS50924">
    <property type="entry name" value="MHYT"/>
    <property type="match status" value="1"/>
</dbReference>
<feature type="transmembrane region" description="Helical" evidence="1">
    <location>
        <begin position="144"/>
        <end position="162"/>
    </location>
</feature>
<accession>A0ABS1LPV2</accession>
<dbReference type="EMBL" id="JABBYC010000043">
    <property type="protein sequence ID" value="MBL0888094.1"/>
    <property type="molecule type" value="Genomic_DNA"/>
</dbReference>
<dbReference type="Pfam" id="PF03707">
    <property type="entry name" value="MHYT"/>
    <property type="match status" value="3"/>
</dbReference>
<organism evidence="3 4">
    <name type="scientific">Myceligenerans indicum</name>
    <dbReference type="NCBI Taxonomy" id="2593663"/>
    <lineage>
        <taxon>Bacteria</taxon>
        <taxon>Bacillati</taxon>
        <taxon>Actinomycetota</taxon>
        <taxon>Actinomycetes</taxon>
        <taxon>Micrococcales</taxon>
        <taxon>Promicromonosporaceae</taxon>
        <taxon>Myceligenerans</taxon>
    </lineage>
</organism>
<feature type="domain" description="MHYT" evidence="2">
    <location>
        <begin position="7"/>
        <end position="197"/>
    </location>
</feature>
<evidence type="ECO:0000313" key="3">
    <source>
        <dbReference type="EMBL" id="MBL0888094.1"/>
    </source>
</evidence>
<keyword evidence="1" id="KW-1133">Transmembrane helix</keyword>
<keyword evidence="1" id="KW-0472">Membrane</keyword>
<comment type="caution">
    <text evidence="3">The sequence shown here is derived from an EMBL/GenBank/DDBJ whole genome shotgun (WGS) entry which is preliminary data.</text>
</comment>
<evidence type="ECO:0000259" key="2">
    <source>
        <dbReference type="PROSITE" id="PS50924"/>
    </source>
</evidence>
<gene>
    <name evidence="3" type="ORF">HGK34_17685</name>
</gene>
<dbReference type="InterPro" id="IPR005330">
    <property type="entry name" value="MHYT_dom"/>
</dbReference>
<proteinExistence type="predicted"/>
<dbReference type="PANTHER" id="PTHR35152">
    <property type="entry name" value="DOMAIN SIGNALLING PROTEIN, PUTATIVE (AFU_ORTHOLOGUE AFUA_5G11310)-RELATED"/>
    <property type="match status" value="1"/>
</dbReference>
<keyword evidence="4" id="KW-1185">Reference proteome</keyword>
<dbReference type="Proteomes" id="UP000675409">
    <property type="component" value="Unassembled WGS sequence"/>
</dbReference>
<reference evidence="3 4" key="1">
    <citation type="journal article" date="2021" name="Arch. Microbiol.">
        <title>Myceligenerans indicum sp. nov., an actinobacterium isolated from mangrove sediment of Sundarbans, India.</title>
        <authorList>
            <person name="Asha K."/>
            <person name="Bhadury P."/>
        </authorList>
    </citation>
    <scope>NUCLEOTIDE SEQUENCE [LARGE SCALE GENOMIC DNA]</scope>
    <source>
        <strain evidence="3 4">I2</strain>
    </source>
</reference>
<dbReference type="RefSeq" id="WP_201849832.1">
    <property type="nucleotide sequence ID" value="NZ_JABBYC010000043.1"/>
</dbReference>
<dbReference type="PANTHER" id="PTHR35152:SF1">
    <property type="entry name" value="DOMAIN SIGNALLING PROTEIN, PUTATIVE (AFU_ORTHOLOGUE AFUA_5G11310)-RELATED"/>
    <property type="match status" value="1"/>
</dbReference>
<feature type="transmembrane region" description="Helical" evidence="1">
    <location>
        <begin position="169"/>
        <end position="188"/>
    </location>
</feature>
<name>A0ABS1LPV2_9MICO</name>
<keyword evidence="1" id="KW-0812">Transmembrane</keyword>
<feature type="transmembrane region" description="Helical" evidence="1">
    <location>
        <begin position="217"/>
        <end position="239"/>
    </location>
</feature>
<feature type="transmembrane region" description="Helical" evidence="1">
    <location>
        <begin position="109"/>
        <end position="132"/>
    </location>
</feature>
<feature type="transmembrane region" description="Helical" evidence="1">
    <location>
        <begin position="79"/>
        <end position="100"/>
    </location>
</feature>
<protein>
    <recommendedName>
        <fullName evidence="2">MHYT domain-containing protein</fullName>
    </recommendedName>
</protein>